<dbReference type="Pfam" id="PF12844">
    <property type="entry name" value="HTH_19"/>
    <property type="match status" value="1"/>
</dbReference>
<evidence type="ECO:0000313" key="4">
    <source>
        <dbReference type="Proteomes" id="UP000013378"/>
    </source>
</evidence>
<dbReference type="GO" id="GO:0003677">
    <property type="term" value="F:DNA binding"/>
    <property type="evidence" value="ECO:0007669"/>
    <property type="project" value="UniProtKB-KW"/>
</dbReference>
<evidence type="ECO:0000313" key="3">
    <source>
        <dbReference type="EMBL" id="EOD00257.1"/>
    </source>
</evidence>
<organism evidence="3 4">
    <name type="scientific">Caldisalinibacter kiritimatiensis</name>
    <dbReference type="NCBI Taxonomy" id="1304284"/>
    <lineage>
        <taxon>Bacteria</taxon>
        <taxon>Bacillati</taxon>
        <taxon>Bacillota</taxon>
        <taxon>Tissierellia</taxon>
        <taxon>Tissierellales</taxon>
        <taxon>Thermohalobacteraceae</taxon>
        <taxon>Caldisalinibacter</taxon>
    </lineage>
</organism>
<protein>
    <submittedName>
        <fullName evidence="3">Helix-turn-helix motif:Cobalamin B12-binding protein</fullName>
    </submittedName>
</protein>
<keyword evidence="1" id="KW-0238">DNA-binding</keyword>
<dbReference type="InterPro" id="IPR010982">
    <property type="entry name" value="Lambda_DNA-bd_dom_sf"/>
</dbReference>
<sequence>MNFGARLKKLRKERNLRQEDLAKTFKISRQTISNYESSSRFPNDEEFLRKLASYFNVSLDYLLGASNIRLGYGNYNTKELKETKSNYSYKNQAIKKLFTEIDELSASTIEKIAEAIKLFKD</sequence>
<dbReference type="SUPFAM" id="SSF47413">
    <property type="entry name" value="lambda repressor-like DNA-binding domains"/>
    <property type="match status" value="1"/>
</dbReference>
<dbReference type="STRING" id="1304284.L21TH_1731"/>
<dbReference type="PANTHER" id="PTHR46558">
    <property type="entry name" value="TRACRIPTIONAL REGULATORY PROTEIN-RELATED-RELATED"/>
    <property type="match status" value="1"/>
</dbReference>
<dbReference type="PROSITE" id="PS50943">
    <property type="entry name" value="HTH_CROC1"/>
    <property type="match status" value="1"/>
</dbReference>
<dbReference type="PANTHER" id="PTHR46558:SF11">
    <property type="entry name" value="HTH-TYPE TRANSCRIPTIONAL REGULATOR XRE"/>
    <property type="match status" value="1"/>
</dbReference>
<evidence type="ECO:0000256" key="1">
    <source>
        <dbReference type="ARBA" id="ARBA00023125"/>
    </source>
</evidence>
<feature type="domain" description="HTH cro/C1-type" evidence="2">
    <location>
        <begin position="7"/>
        <end position="62"/>
    </location>
</feature>
<reference evidence="3 4" key="1">
    <citation type="journal article" date="2015" name="Geomicrobiol. J.">
        <title>Caldisalinibacter kiritimatiensis gen. nov., sp. nov., a moderately thermohalophilic thiosulfate-reducing bacterium from a hypersaline microbial mat.</title>
        <authorList>
            <person name="Ben Hania W."/>
            <person name="Joseph M."/>
            <person name="Fiebig A."/>
            <person name="Bunk B."/>
            <person name="Klenk H.-P."/>
            <person name="Fardeau M.-L."/>
            <person name="Spring S."/>
        </authorList>
    </citation>
    <scope>NUCLEOTIDE SEQUENCE [LARGE SCALE GENOMIC DNA]</scope>
    <source>
        <strain evidence="3 4">L21-TH-D2</strain>
    </source>
</reference>
<gene>
    <name evidence="3" type="ORF">L21TH_1731</name>
</gene>
<dbReference type="SMART" id="SM00530">
    <property type="entry name" value="HTH_XRE"/>
    <property type="match status" value="1"/>
</dbReference>
<accession>R1AUC0</accession>
<dbReference type="Gene3D" id="1.10.260.40">
    <property type="entry name" value="lambda repressor-like DNA-binding domains"/>
    <property type="match status" value="1"/>
</dbReference>
<dbReference type="EMBL" id="ARZA01000196">
    <property type="protein sequence ID" value="EOD00257.1"/>
    <property type="molecule type" value="Genomic_DNA"/>
</dbReference>
<name>R1AUC0_9FIRM</name>
<dbReference type="RefSeq" id="WP_006314207.1">
    <property type="nucleotide sequence ID" value="NZ_ARZA01000196.1"/>
</dbReference>
<evidence type="ECO:0000259" key="2">
    <source>
        <dbReference type="PROSITE" id="PS50943"/>
    </source>
</evidence>
<dbReference type="eggNOG" id="COG1396">
    <property type="taxonomic scope" value="Bacteria"/>
</dbReference>
<dbReference type="OrthoDB" id="1766270at2"/>
<dbReference type="InterPro" id="IPR001387">
    <property type="entry name" value="Cro/C1-type_HTH"/>
</dbReference>
<dbReference type="AlphaFoldDB" id="R1AUC0"/>
<proteinExistence type="predicted"/>
<dbReference type="CDD" id="cd00093">
    <property type="entry name" value="HTH_XRE"/>
    <property type="match status" value="1"/>
</dbReference>
<comment type="caution">
    <text evidence="3">The sequence shown here is derived from an EMBL/GenBank/DDBJ whole genome shotgun (WGS) entry which is preliminary data.</text>
</comment>
<dbReference type="Proteomes" id="UP000013378">
    <property type="component" value="Unassembled WGS sequence"/>
</dbReference>
<keyword evidence="4" id="KW-1185">Reference proteome</keyword>